<proteinExistence type="predicted"/>
<gene>
    <name evidence="4" type="ORF">B5M42_13645</name>
</gene>
<comment type="caution">
    <text evidence="4">The sequence shown here is derived from an EMBL/GenBank/DDBJ whole genome shotgun (WGS) entry which is preliminary data.</text>
</comment>
<dbReference type="InterPro" id="IPR036890">
    <property type="entry name" value="HATPase_C_sf"/>
</dbReference>
<dbReference type="PANTHER" id="PTHR34220">
    <property type="entry name" value="SENSOR HISTIDINE KINASE YPDA"/>
    <property type="match status" value="1"/>
</dbReference>
<evidence type="ECO:0000256" key="1">
    <source>
        <dbReference type="SAM" id="Phobius"/>
    </source>
</evidence>
<dbReference type="Pfam" id="PF02518">
    <property type="entry name" value="HATPase_c"/>
    <property type="match status" value="1"/>
</dbReference>
<accession>A0A4Y8Q0Q9</accession>
<dbReference type="InterPro" id="IPR010559">
    <property type="entry name" value="Sig_transdc_His_kin_internal"/>
</dbReference>
<keyword evidence="1" id="KW-1133">Transmembrane helix</keyword>
<keyword evidence="1" id="KW-0472">Membrane</keyword>
<dbReference type="SUPFAM" id="SSF55874">
    <property type="entry name" value="ATPase domain of HSP90 chaperone/DNA topoisomerase II/histidine kinase"/>
    <property type="match status" value="1"/>
</dbReference>
<dbReference type="Pfam" id="PF06580">
    <property type="entry name" value="His_kinase"/>
    <property type="match status" value="1"/>
</dbReference>
<dbReference type="AlphaFoldDB" id="A0A4Y8Q0Q9"/>
<protein>
    <submittedName>
        <fullName evidence="4">Uncharacterized protein</fullName>
    </submittedName>
</protein>
<reference evidence="4 5" key="1">
    <citation type="submission" date="2017-03" db="EMBL/GenBank/DDBJ databases">
        <title>Isolation of Levoglucosan Utilizing Bacteria.</title>
        <authorList>
            <person name="Arya A.S."/>
        </authorList>
    </citation>
    <scope>NUCLEOTIDE SEQUENCE [LARGE SCALE GENOMIC DNA]</scope>
    <source>
        <strain evidence="4 5">MEC069</strain>
    </source>
</reference>
<dbReference type="InterPro" id="IPR003594">
    <property type="entry name" value="HATPase_dom"/>
</dbReference>
<dbReference type="GO" id="GO:0016020">
    <property type="term" value="C:membrane"/>
    <property type="evidence" value="ECO:0007669"/>
    <property type="project" value="InterPro"/>
</dbReference>
<dbReference type="PANTHER" id="PTHR34220:SF7">
    <property type="entry name" value="SENSOR HISTIDINE KINASE YPDA"/>
    <property type="match status" value="1"/>
</dbReference>
<dbReference type="InterPro" id="IPR050640">
    <property type="entry name" value="Bact_2-comp_sensor_kinase"/>
</dbReference>
<feature type="domain" description="Histidine kinase/HSP90-like ATPase" evidence="2">
    <location>
        <begin position="487"/>
        <end position="593"/>
    </location>
</feature>
<sequence>MKIENYNRNRILIQNLKNLLVIILLPLVILGSLSIFITQRYIKDEVNKNNEILLKQASDKIDLIIAELDTLSLNFSVNPNTIVPLKRIFNQPTLTYDDNNIFTIIKSYIESSSHVKPYIHSIFIYYKNDQNRLISSIGMGLVDLQNIYETAWYKSFIANPSTQGIWSEVGFLQEDMLGRQEKVLTLYKNLFTAGVDESDGVIMLNIKTDYMEQILNSAASYPDQGLVVINEKGVPIVANNIPSSIRSGDIANFQKDNRPFFTYNANGKAYTISKYGSEKYSWNYLSIMPNNVLFEVPQKLLEISVALLIASLLLGVLLAVYETRHNYLSFMKIIKILNSAREGETIPSAISRVKDEHGYLIQSIIKTFIEQNYLKMQLSERKYKMKVMEMLALQAQINPHFLYNTLNTISWKSIALTKKPNEVSSMIENLSTILKYSLSNSNQTVTVEEEIYYTKCYLDIQSVRYRNQFEVRWEYKEDIKHLHIMKLLLQPLIENSIYHGIKEKEGPGTIVIKLVMDRPYLKIWLLDDGLGIPPERLSEIRTMLRKEEDYTKTEHIGLFNVNKRLILTYGEDYGVKIRSVYRKGTAIYIRIPIDSFIEMNQEAAEKYQEALARNHYF</sequence>
<dbReference type="GO" id="GO:0000155">
    <property type="term" value="F:phosphorelay sensor kinase activity"/>
    <property type="evidence" value="ECO:0007669"/>
    <property type="project" value="InterPro"/>
</dbReference>
<dbReference type="Gene3D" id="3.30.565.10">
    <property type="entry name" value="Histidine kinase-like ATPase, C-terminal domain"/>
    <property type="match status" value="1"/>
</dbReference>
<name>A0A4Y8Q0Q9_9BACL</name>
<feature type="domain" description="Signal transduction histidine kinase internal region" evidence="3">
    <location>
        <begin position="388"/>
        <end position="469"/>
    </location>
</feature>
<dbReference type="RefSeq" id="WP_134753719.1">
    <property type="nucleotide sequence ID" value="NZ_MYFO02000015.1"/>
</dbReference>
<organism evidence="4 5">
    <name type="scientific">Paenibacillus athensensis</name>
    <dbReference type="NCBI Taxonomy" id="1967502"/>
    <lineage>
        <taxon>Bacteria</taxon>
        <taxon>Bacillati</taxon>
        <taxon>Bacillota</taxon>
        <taxon>Bacilli</taxon>
        <taxon>Bacillales</taxon>
        <taxon>Paenibacillaceae</taxon>
        <taxon>Paenibacillus</taxon>
    </lineage>
</organism>
<evidence type="ECO:0000313" key="4">
    <source>
        <dbReference type="EMBL" id="TFE86922.1"/>
    </source>
</evidence>
<feature type="transmembrane region" description="Helical" evidence="1">
    <location>
        <begin position="20"/>
        <end position="42"/>
    </location>
</feature>
<evidence type="ECO:0000259" key="3">
    <source>
        <dbReference type="Pfam" id="PF06580"/>
    </source>
</evidence>
<keyword evidence="1" id="KW-0812">Transmembrane</keyword>
<dbReference type="EMBL" id="MYFO01000016">
    <property type="protein sequence ID" value="TFE86922.1"/>
    <property type="molecule type" value="Genomic_DNA"/>
</dbReference>
<dbReference type="Proteomes" id="UP000298246">
    <property type="component" value="Unassembled WGS sequence"/>
</dbReference>
<evidence type="ECO:0000313" key="5">
    <source>
        <dbReference type="Proteomes" id="UP000298246"/>
    </source>
</evidence>
<dbReference type="OrthoDB" id="1729609at2"/>
<evidence type="ECO:0000259" key="2">
    <source>
        <dbReference type="Pfam" id="PF02518"/>
    </source>
</evidence>
<keyword evidence="5" id="KW-1185">Reference proteome</keyword>